<keyword evidence="2" id="KW-1185">Reference proteome</keyword>
<name>A0ACB8UCP1_9APHY</name>
<protein>
    <submittedName>
        <fullName evidence="1">Ribonuclease H-like protein</fullName>
    </submittedName>
</protein>
<reference evidence="1" key="1">
    <citation type="journal article" date="2021" name="Environ. Microbiol.">
        <title>Gene family expansions and transcriptome signatures uncover fungal adaptations to wood decay.</title>
        <authorList>
            <person name="Hage H."/>
            <person name="Miyauchi S."/>
            <person name="Viragh M."/>
            <person name="Drula E."/>
            <person name="Min B."/>
            <person name="Chaduli D."/>
            <person name="Navarro D."/>
            <person name="Favel A."/>
            <person name="Norest M."/>
            <person name="Lesage-Meessen L."/>
            <person name="Balint B."/>
            <person name="Merenyi Z."/>
            <person name="de Eugenio L."/>
            <person name="Morin E."/>
            <person name="Martinez A.T."/>
            <person name="Baldrian P."/>
            <person name="Stursova M."/>
            <person name="Martinez M.J."/>
            <person name="Novotny C."/>
            <person name="Magnuson J.K."/>
            <person name="Spatafora J.W."/>
            <person name="Maurice S."/>
            <person name="Pangilinan J."/>
            <person name="Andreopoulos W."/>
            <person name="LaButti K."/>
            <person name="Hundley H."/>
            <person name="Na H."/>
            <person name="Kuo A."/>
            <person name="Barry K."/>
            <person name="Lipzen A."/>
            <person name="Henrissat B."/>
            <person name="Riley R."/>
            <person name="Ahrendt S."/>
            <person name="Nagy L.G."/>
            <person name="Grigoriev I.V."/>
            <person name="Martin F."/>
            <person name="Rosso M.N."/>
        </authorList>
    </citation>
    <scope>NUCLEOTIDE SEQUENCE</scope>
    <source>
        <strain evidence="1">CBS 384.51</strain>
    </source>
</reference>
<evidence type="ECO:0000313" key="2">
    <source>
        <dbReference type="Proteomes" id="UP001055072"/>
    </source>
</evidence>
<evidence type="ECO:0000313" key="1">
    <source>
        <dbReference type="EMBL" id="KAI0092016.1"/>
    </source>
</evidence>
<sequence length="527" mass="58113">MFSTSGLFSKLPCPEKERCGRPNCLFSHSPGVKEVPTVRVQVDTPKPSSSKPNANTSQPSPSGSRIRSSTSTPAIIPAKRPTAISNGGPTEPPRKLLKVGPASKPTALPSSSIGNDGVPVLRVSAAQSQVPIPVRQTMLKSLYEHFKVLYEQISGRNPTLAAEHSLKQEGEVYAQTTKTTYRHAVIHSIAALKNRPKPDNINHPSVGTAGDIAKHDEEQKKLLSLTLSVAHLEPYVLSEEDMQTWGYIIEIPEGVGGDKPSEEGNIQKCDRCNQPFQVKRKEEADQCNFHWGKPFTRERRRVYQCCSRTTDEEPCSKGPHVFYETGPENLHRRHAFSHTRAADDPMYTAKPALDIVALDCEMIYTTGGMRVARVSVVDGAGKEVYDELVRMDEGVEVIDFNTRFSGITPELYATAVLPLTSIRQSLDLLINSNTIIIGHALDNDLKTLRMVHRRCVDTVAIFPHHAGPPYRRALRHLAKEHLGRTIQTGGEAGHSSIEDSVATLDLVRWHVLNGPKPKPKLTVIESP</sequence>
<accession>A0ACB8UCP1</accession>
<gene>
    <name evidence="1" type="ORF">BDY19DRAFT_983559</name>
</gene>
<proteinExistence type="predicted"/>
<comment type="caution">
    <text evidence="1">The sequence shown here is derived from an EMBL/GenBank/DDBJ whole genome shotgun (WGS) entry which is preliminary data.</text>
</comment>
<dbReference type="EMBL" id="MU274904">
    <property type="protein sequence ID" value="KAI0092016.1"/>
    <property type="molecule type" value="Genomic_DNA"/>
</dbReference>
<dbReference type="Proteomes" id="UP001055072">
    <property type="component" value="Unassembled WGS sequence"/>
</dbReference>
<organism evidence="1 2">
    <name type="scientific">Irpex rosettiformis</name>
    <dbReference type="NCBI Taxonomy" id="378272"/>
    <lineage>
        <taxon>Eukaryota</taxon>
        <taxon>Fungi</taxon>
        <taxon>Dikarya</taxon>
        <taxon>Basidiomycota</taxon>
        <taxon>Agaricomycotina</taxon>
        <taxon>Agaricomycetes</taxon>
        <taxon>Polyporales</taxon>
        <taxon>Irpicaceae</taxon>
        <taxon>Irpex</taxon>
    </lineage>
</organism>